<reference evidence="1" key="1">
    <citation type="submission" date="2018-05" db="EMBL/GenBank/DDBJ databases">
        <authorList>
            <person name="Lanie J.A."/>
            <person name="Ng W.-L."/>
            <person name="Kazmierczak K.M."/>
            <person name="Andrzejewski T.M."/>
            <person name="Davidsen T.M."/>
            <person name="Wayne K.J."/>
            <person name="Tettelin H."/>
            <person name="Glass J.I."/>
            <person name="Rusch D."/>
            <person name="Podicherti R."/>
            <person name="Tsui H.-C.T."/>
            <person name="Winkler M.E."/>
        </authorList>
    </citation>
    <scope>NUCLEOTIDE SEQUENCE</scope>
</reference>
<protein>
    <submittedName>
        <fullName evidence="1">Uncharacterized protein</fullName>
    </submittedName>
</protein>
<dbReference type="AlphaFoldDB" id="A0A382TTI5"/>
<evidence type="ECO:0000313" key="1">
    <source>
        <dbReference type="EMBL" id="SVD24788.1"/>
    </source>
</evidence>
<dbReference type="EMBL" id="UINC01138687">
    <property type="protein sequence ID" value="SVD24788.1"/>
    <property type="molecule type" value="Genomic_DNA"/>
</dbReference>
<proteinExistence type="predicted"/>
<sequence length="162" mass="18885">MKTYHDLMEGKPKKWADIKDKNTKKEASQFLKALDVGQVLGYSIEHQEFYIYDSEKDFKNAQKGTKGKAMQWVKVEGWIRHGIAVNEAYKPGKFNFKAAVKIGMLQKDDEKPILSMKKKGWEVYEFILTSKGFELTMKKGPKEKKFIDKRPDYVLKQADKKL</sequence>
<gene>
    <name evidence="1" type="ORF">METZ01_LOCUS377642</name>
</gene>
<organism evidence="1">
    <name type="scientific">marine metagenome</name>
    <dbReference type="NCBI Taxonomy" id="408172"/>
    <lineage>
        <taxon>unclassified sequences</taxon>
        <taxon>metagenomes</taxon>
        <taxon>ecological metagenomes</taxon>
    </lineage>
</organism>
<accession>A0A382TTI5</accession>
<name>A0A382TTI5_9ZZZZ</name>